<dbReference type="AlphaFoldDB" id="A0A4R6S5E2"/>
<evidence type="ECO:0008006" key="3">
    <source>
        <dbReference type="Google" id="ProtNLM"/>
    </source>
</evidence>
<accession>A0A4R6S5E2</accession>
<dbReference type="InterPro" id="IPR027417">
    <property type="entry name" value="P-loop_NTPase"/>
</dbReference>
<comment type="caution">
    <text evidence="1">The sequence shown here is derived from an EMBL/GenBank/DDBJ whole genome shotgun (WGS) entry which is preliminary data.</text>
</comment>
<gene>
    <name evidence="1" type="ORF">EDF62_0792</name>
</gene>
<dbReference type="EMBL" id="SNYA01000002">
    <property type="protein sequence ID" value="TDP94377.1"/>
    <property type="molecule type" value="Genomic_DNA"/>
</dbReference>
<dbReference type="Gene3D" id="3.40.50.300">
    <property type="entry name" value="P-loop containing nucleotide triphosphate hydrolases"/>
    <property type="match status" value="2"/>
</dbReference>
<dbReference type="SUPFAM" id="SSF52540">
    <property type="entry name" value="P-loop containing nucleoside triphosphate hydrolases"/>
    <property type="match status" value="1"/>
</dbReference>
<dbReference type="RefSeq" id="WP_133615980.1">
    <property type="nucleotide sequence ID" value="NZ_CP080492.1"/>
</dbReference>
<keyword evidence="2" id="KW-1185">Reference proteome</keyword>
<dbReference type="OrthoDB" id="3237545at2"/>
<reference evidence="1 2" key="1">
    <citation type="submission" date="2019-03" db="EMBL/GenBank/DDBJ databases">
        <title>Genomic analyses of the natural microbiome of Caenorhabditis elegans.</title>
        <authorList>
            <person name="Samuel B."/>
        </authorList>
    </citation>
    <scope>NUCLEOTIDE SEQUENCE [LARGE SCALE GENOMIC DNA]</scope>
    <source>
        <strain evidence="1 2">JUb18</strain>
    </source>
</reference>
<evidence type="ECO:0000313" key="2">
    <source>
        <dbReference type="Proteomes" id="UP000295601"/>
    </source>
</evidence>
<organism evidence="1 2">
    <name type="scientific">Leucobacter luti</name>
    <dbReference type="NCBI Taxonomy" id="340320"/>
    <lineage>
        <taxon>Bacteria</taxon>
        <taxon>Bacillati</taxon>
        <taxon>Actinomycetota</taxon>
        <taxon>Actinomycetes</taxon>
        <taxon>Micrococcales</taxon>
        <taxon>Microbacteriaceae</taxon>
        <taxon>Leucobacter</taxon>
    </lineage>
</organism>
<dbReference type="Proteomes" id="UP000295601">
    <property type="component" value="Unassembled WGS sequence"/>
</dbReference>
<protein>
    <recommendedName>
        <fullName evidence="3">Uridine kinase</fullName>
    </recommendedName>
</protein>
<proteinExistence type="predicted"/>
<evidence type="ECO:0000313" key="1">
    <source>
        <dbReference type="EMBL" id="TDP94377.1"/>
    </source>
</evidence>
<name>A0A4R6S5E2_9MICO</name>
<sequence length="182" mass="20183">MGLHELDAVVIDGRSGSGKTSLADRLASRLRGVGRKPQLLRLEDLYPGWDGLSTGSRAVPEVLSSGSYRRYDWNREAFAERVAIEDGTPLIIEGCGAVTASNLVAVRDWVTENGTQAPVRGDVHANAIWTVWLDLPLAERRIRALSRDGETYAPHWDRWAAQEDAHYADHEPWALVDEVLRG</sequence>